<comment type="similarity">
    <text evidence="1 6">Belongs to the FGGY kinase family.</text>
</comment>
<evidence type="ECO:0000259" key="7">
    <source>
        <dbReference type="Pfam" id="PF00370"/>
    </source>
</evidence>
<keyword evidence="6" id="KW-0067">ATP-binding</keyword>
<proteinExistence type="inferred from homology"/>
<comment type="catalytic activity">
    <reaction evidence="5 6">
        <text>D-xylulose + ATP = D-xylulose 5-phosphate + ADP + H(+)</text>
        <dbReference type="Rhea" id="RHEA:10964"/>
        <dbReference type="ChEBI" id="CHEBI:15378"/>
        <dbReference type="ChEBI" id="CHEBI:17140"/>
        <dbReference type="ChEBI" id="CHEBI:30616"/>
        <dbReference type="ChEBI" id="CHEBI:57737"/>
        <dbReference type="ChEBI" id="CHEBI:456216"/>
        <dbReference type="EC" id="2.7.1.17"/>
    </reaction>
</comment>
<dbReference type="SUPFAM" id="SSF53067">
    <property type="entry name" value="Actin-like ATPase domain"/>
    <property type="match status" value="2"/>
</dbReference>
<dbReference type="EMBL" id="JAEUBF010001057">
    <property type="protein sequence ID" value="KAH3673102.1"/>
    <property type="molecule type" value="Genomic_DNA"/>
</dbReference>
<dbReference type="InterPro" id="IPR042024">
    <property type="entry name" value="D-XK_euk"/>
</dbReference>
<dbReference type="OrthoDB" id="1728974at2759"/>
<dbReference type="PANTHER" id="PTHR10196">
    <property type="entry name" value="SUGAR KINASE"/>
    <property type="match status" value="1"/>
</dbReference>
<reference evidence="9" key="1">
    <citation type="journal article" date="2021" name="Open Biol.">
        <title>Shared evolutionary footprints suggest mitochondrial oxidative damage underlies multiple complex I losses in fungi.</title>
        <authorList>
            <person name="Schikora-Tamarit M.A."/>
            <person name="Marcet-Houben M."/>
            <person name="Nosek J."/>
            <person name="Gabaldon T."/>
        </authorList>
    </citation>
    <scope>NUCLEOTIDE SEQUENCE</scope>
    <source>
        <strain evidence="9">CBS6341</strain>
    </source>
</reference>
<dbReference type="PANTHER" id="PTHR10196:SF57">
    <property type="entry name" value="XYLULOSE KINASE"/>
    <property type="match status" value="1"/>
</dbReference>
<dbReference type="Pfam" id="PF02782">
    <property type="entry name" value="FGGY_C"/>
    <property type="match status" value="1"/>
</dbReference>
<organism evidence="9 10">
    <name type="scientific">Wickerhamomyces mucosus</name>
    <dbReference type="NCBI Taxonomy" id="1378264"/>
    <lineage>
        <taxon>Eukaryota</taxon>
        <taxon>Fungi</taxon>
        <taxon>Dikarya</taxon>
        <taxon>Ascomycota</taxon>
        <taxon>Saccharomycotina</taxon>
        <taxon>Saccharomycetes</taxon>
        <taxon>Phaffomycetales</taxon>
        <taxon>Wickerhamomycetaceae</taxon>
        <taxon>Wickerhamomyces</taxon>
    </lineage>
</organism>
<dbReference type="AlphaFoldDB" id="A0A9P8PJR4"/>
<evidence type="ECO:0000259" key="8">
    <source>
        <dbReference type="Pfam" id="PF02782"/>
    </source>
</evidence>
<evidence type="ECO:0000256" key="6">
    <source>
        <dbReference type="RuleBase" id="RU367058"/>
    </source>
</evidence>
<dbReference type="FunFam" id="3.30.420.40:FF:000118">
    <property type="entry name" value="Xylulose kinase 2"/>
    <property type="match status" value="1"/>
</dbReference>
<dbReference type="InterPro" id="IPR018484">
    <property type="entry name" value="FGGY_N"/>
</dbReference>
<dbReference type="CDD" id="cd07776">
    <property type="entry name" value="ASKHA_NBD_FGGY_SpXK-like"/>
    <property type="match status" value="1"/>
</dbReference>
<keyword evidence="2 6" id="KW-0859">Xylose metabolism</keyword>
<dbReference type="InterPro" id="IPR018485">
    <property type="entry name" value="FGGY_C"/>
</dbReference>
<dbReference type="GO" id="GO:0005829">
    <property type="term" value="C:cytosol"/>
    <property type="evidence" value="ECO:0007669"/>
    <property type="project" value="TreeGrafter"/>
</dbReference>
<evidence type="ECO:0000313" key="9">
    <source>
        <dbReference type="EMBL" id="KAH3673102.1"/>
    </source>
</evidence>
<evidence type="ECO:0000313" key="10">
    <source>
        <dbReference type="Proteomes" id="UP000769528"/>
    </source>
</evidence>
<evidence type="ECO:0000256" key="2">
    <source>
        <dbReference type="ARBA" id="ARBA00022629"/>
    </source>
</evidence>
<dbReference type="GO" id="GO:0004856">
    <property type="term" value="F:D-xylulokinase activity"/>
    <property type="evidence" value="ECO:0007669"/>
    <property type="project" value="UniProtKB-UniRule"/>
</dbReference>
<gene>
    <name evidence="9" type="ORF">WICMUC_003935</name>
</gene>
<name>A0A9P8PJR4_9ASCO</name>
<keyword evidence="10" id="KW-1185">Reference proteome</keyword>
<dbReference type="GO" id="GO:0005524">
    <property type="term" value="F:ATP binding"/>
    <property type="evidence" value="ECO:0007669"/>
    <property type="project" value="UniProtKB-UniRule"/>
</dbReference>
<keyword evidence="4 6" id="KW-0418">Kinase</keyword>
<dbReference type="Gene3D" id="3.30.420.40">
    <property type="match status" value="2"/>
</dbReference>
<accession>A0A9P8PJR4</accession>
<dbReference type="GO" id="GO:0042732">
    <property type="term" value="P:D-xylose metabolic process"/>
    <property type="evidence" value="ECO:0007669"/>
    <property type="project" value="UniProtKB-UniRule"/>
</dbReference>
<comment type="caution">
    <text evidence="9">The sequence shown here is derived from an EMBL/GenBank/DDBJ whole genome shotgun (WGS) entry which is preliminary data.</text>
</comment>
<protein>
    <recommendedName>
        <fullName evidence="6">Xylulose kinase</fullName>
        <ecNumber evidence="6">2.7.1.17</ecNumber>
    </recommendedName>
</protein>
<evidence type="ECO:0000256" key="3">
    <source>
        <dbReference type="ARBA" id="ARBA00022679"/>
    </source>
</evidence>
<feature type="domain" description="Carbohydrate kinase FGGY C-terminal" evidence="8">
    <location>
        <begin position="321"/>
        <end position="549"/>
    </location>
</feature>
<dbReference type="GO" id="GO:0005997">
    <property type="term" value="P:xylulose metabolic process"/>
    <property type="evidence" value="ECO:0007669"/>
    <property type="project" value="TreeGrafter"/>
</dbReference>
<evidence type="ECO:0000256" key="5">
    <source>
        <dbReference type="ARBA" id="ARBA00048885"/>
    </source>
</evidence>
<dbReference type="Proteomes" id="UP000769528">
    <property type="component" value="Unassembled WGS sequence"/>
</dbReference>
<dbReference type="InterPro" id="IPR043129">
    <property type="entry name" value="ATPase_NBD"/>
</dbReference>
<evidence type="ECO:0000256" key="4">
    <source>
        <dbReference type="ARBA" id="ARBA00022777"/>
    </source>
</evidence>
<dbReference type="EC" id="2.7.1.17" evidence="6"/>
<dbReference type="Pfam" id="PF00370">
    <property type="entry name" value="FGGY_N"/>
    <property type="match status" value="1"/>
</dbReference>
<feature type="domain" description="Carbohydrate kinase FGGY N-terminal" evidence="7">
    <location>
        <begin position="134"/>
        <end position="244"/>
    </location>
</feature>
<sequence length="600" mass="67721">MSSDELFFGLDLSTQQLKIITTDLNLKIHSTYTVEFDKDLPHYKTNKGVYSNEITGEIYTNVSIWIEALDLILSKMKLNNFPFDKIKGISGSCQQHGSVYWSKDANNLLSSLSIDKSLKDQLIPNAFTLQTSPNWQDHSTGEEILKFETYLNGAEHLAQITGSRAHYRFTGPQIRKIVKNNNEIYHKTFRISLVSSFLQSLLCGQITNIEEADACGMNLFDINKRNWNDELLSIATLTHDKDLLSSSSIDSKDLKLKAINELKSKLGEEIIPIDNNPKSLGSISKYFVEKYKFSSNCKIYSFTGDNLATILSIPLQKDEILISLGTSTTVLLITENYIPSSNYHLFIHPTIPNTYMGMICYCNGSLAREKIRDLINLKFQTKGWTKFDEILDKFPSFNNKLGIYFPIGEIVPNSKPQTLRGKLNPKTQDLEIVDSWDIELDVSSIVESQALSCRIRSSPMLSIRSNSSSSSSSSSSPILEEDLKFDGKYIPYIQLQQRPNKVFYVGGGSQNQSIVSKFGQILGSLSGDFKIDNSNACAIGGAFKATWSWVIDERGNKKGFHEFLTEKFDWNALNRLDIDSKWNDYTSGIVLLNKLENELK</sequence>
<evidence type="ECO:0000256" key="1">
    <source>
        <dbReference type="ARBA" id="ARBA00009156"/>
    </source>
</evidence>
<keyword evidence="3 6" id="KW-0808">Transferase</keyword>
<keyword evidence="6" id="KW-0547">Nucleotide-binding</keyword>
<keyword evidence="6" id="KW-0119">Carbohydrate metabolism</keyword>
<comment type="function">
    <text evidence="6">Highly specific D-xylulose kinase which participates in the catabolism of xylose. Xylose is a major component of hemicelluloses such as xylan. Most fungi utilize D-xylose via three enzymatic reactions, xylose reductase (XR), xylitol dehydrogenase (XDH), and xylulokinase, to form xylulose 5-phosphate, which enters pentose phosphate pathway.</text>
</comment>
<reference evidence="9" key="2">
    <citation type="submission" date="2021-01" db="EMBL/GenBank/DDBJ databases">
        <authorList>
            <person name="Schikora-Tamarit M.A."/>
        </authorList>
    </citation>
    <scope>NUCLEOTIDE SEQUENCE</scope>
    <source>
        <strain evidence="9">CBS6341</strain>
    </source>
</reference>